<dbReference type="InterPro" id="IPR029063">
    <property type="entry name" value="SAM-dependent_MTases_sf"/>
</dbReference>
<comment type="caution">
    <text evidence="4">The sequence shown here is derived from an EMBL/GenBank/DDBJ whole genome shotgun (WGS) entry which is preliminary data.</text>
</comment>
<organism evidence="4 5">
    <name type="scientific">Durusdinium trenchii</name>
    <dbReference type="NCBI Taxonomy" id="1381693"/>
    <lineage>
        <taxon>Eukaryota</taxon>
        <taxon>Sar</taxon>
        <taxon>Alveolata</taxon>
        <taxon>Dinophyceae</taxon>
        <taxon>Suessiales</taxon>
        <taxon>Symbiodiniaceae</taxon>
        <taxon>Durusdinium</taxon>
    </lineage>
</organism>
<dbReference type="EMBL" id="CAXAMN010027539">
    <property type="protein sequence ID" value="CAK9111333.1"/>
    <property type="molecule type" value="Genomic_DNA"/>
</dbReference>
<evidence type="ECO:0000313" key="5">
    <source>
        <dbReference type="Proteomes" id="UP001642484"/>
    </source>
</evidence>
<evidence type="ECO:0000256" key="3">
    <source>
        <dbReference type="PROSITE-ProRule" id="PRU01016"/>
    </source>
</evidence>
<dbReference type="PROSITE" id="PS51679">
    <property type="entry name" value="SAM_MT_C5"/>
    <property type="match status" value="1"/>
</dbReference>
<feature type="active site" evidence="3">
    <location>
        <position position="262"/>
    </location>
</feature>
<evidence type="ECO:0008006" key="6">
    <source>
        <dbReference type="Google" id="ProtNLM"/>
    </source>
</evidence>
<name>A0ABP0SG80_9DINO</name>
<dbReference type="SUPFAM" id="SSF53335">
    <property type="entry name" value="S-adenosyl-L-methionine-dependent methyltransferases"/>
    <property type="match status" value="1"/>
</dbReference>
<keyword evidence="3" id="KW-0949">S-adenosyl-L-methionine</keyword>
<dbReference type="Proteomes" id="UP001642484">
    <property type="component" value="Unassembled WGS sequence"/>
</dbReference>
<sequence>MPLADVDHLSDCEPLEEAMKKPSTAKVPKTFKPTPKFGRLKLDGTVDAFKPGSWPFRPRKKLVIKLDVKKPRKDAKLPRKGKLVCGKSLTLSGFGTIRCFSATTQANTKFLSVRGSRDFATQVFHWVDYKKAVRDAQQVPGKFVTPELGEWLHGIPLGWSNPEPDSVQQDPKLTLPWLTSCPHRYRVVSLFAGILGLDLGLSRWVHFIGFVENNPYCRKVIASRIQDGFFNKDSVVHDDVTTFKMSQVEHLSPDGLIGGWPCQGASKAGKKLALKDKRTALLTEIFRLWDSAPYLKFMILENVGNVLGKDMVEILEYIKQAAMRRCLDLRWASVTGHMVGAPVWRERTFFMFRRVGFIFFKAMPYVVPNEDLKTWPQNDWSESVKPPLKSWLATSSTPLARDRLKAVGNLVMPRVAYMAVNIIGHHHLEEGEPSLNAGLMFLLFKIQAMLILAWLDRSC</sequence>
<dbReference type="InterPro" id="IPR001525">
    <property type="entry name" value="C5_MeTfrase"/>
</dbReference>
<keyword evidence="2 3" id="KW-0808">Transferase</keyword>
<accession>A0ABP0SG80</accession>
<evidence type="ECO:0000256" key="1">
    <source>
        <dbReference type="ARBA" id="ARBA00022603"/>
    </source>
</evidence>
<protein>
    <recommendedName>
        <fullName evidence="6">DNA (cytosine-5-)-methyltransferase</fullName>
    </recommendedName>
</protein>
<keyword evidence="1 3" id="KW-0489">Methyltransferase</keyword>
<keyword evidence="5" id="KW-1185">Reference proteome</keyword>
<evidence type="ECO:0000313" key="4">
    <source>
        <dbReference type="EMBL" id="CAK9111333.1"/>
    </source>
</evidence>
<dbReference type="Gene3D" id="3.40.50.150">
    <property type="entry name" value="Vaccinia Virus protein VP39"/>
    <property type="match status" value="1"/>
</dbReference>
<reference evidence="4 5" key="1">
    <citation type="submission" date="2024-02" db="EMBL/GenBank/DDBJ databases">
        <authorList>
            <person name="Chen Y."/>
            <person name="Shah S."/>
            <person name="Dougan E. K."/>
            <person name="Thang M."/>
            <person name="Chan C."/>
        </authorList>
    </citation>
    <scope>NUCLEOTIDE SEQUENCE [LARGE SCALE GENOMIC DNA]</scope>
</reference>
<comment type="similarity">
    <text evidence="3">Belongs to the class I-like SAM-binding methyltransferase superfamily. C5-methyltransferase family.</text>
</comment>
<gene>
    <name evidence="4" type="ORF">CCMP2556_LOCUS51681</name>
</gene>
<evidence type="ECO:0000256" key="2">
    <source>
        <dbReference type="ARBA" id="ARBA00022679"/>
    </source>
</evidence>
<dbReference type="Pfam" id="PF00145">
    <property type="entry name" value="DNA_methylase"/>
    <property type="match status" value="1"/>
</dbReference>
<proteinExistence type="inferred from homology"/>
<dbReference type="PRINTS" id="PR00105">
    <property type="entry name" value="C5METTRFRASE"/>
</dbReference>